<keyword evidence="2" id="KW-0812">Transmembrane</keyword>
<dbReference type="Proteomes" id="UP000319663">
    <property type="component" value="Unassembled WGS sequence"/>
</dbReference>
<feature type="compositionally biased region" description="Acidic residues" evidence="1">
    <location>
        <begin position="46"/>
        <end position="58"/>
    </location>
</feature>
<evidence type="ECO:0000313" key="3">
    <source>
        <dbReference type="EMBL" id="TQB76203.1"/>
    </source>
</evidence>
<reference evidence="3 4" key="1">
    <citation type="submission" date="2019-06" db="EMBL/GenBank/DDBJ databases">
        <title>Wine fermentation using esterase from Monascus purpureus.</title>
        <authorList>
            <person name="Geng C."/>
            <person name="Zhang Y."/>
        </authorList>
    </citation>
    <scope>NUCLEOTIDE SEQUENCE [LARGE SCALE GENOMIC DNA]</scope>
    <source>
        <strain evidence="3">HQ1</strain>
    </source>
</reference>
<organism evidence="3 4">
    <name type="scientific">Monascus purpureus</name>
    <name type="common">Red mold</name>
    <name type="synonym">Monascus anka</name>
    <dbReference type="NCBI Taxonomy" id="5098"/>
    <lineage>
        <taxon>Eukaryota</taxon>
        <taxon>Fungi</taxon>
        <taxon>Dikarya</taxon>
        <taxon>Ascomycota</taxon>
        <taxon>Pezizomycotina</taxon>
        <taxon>Eurotiomycetes</taxon>
        <taxon>Eurotiomycetidae</taxon>
        <taxon>Eurotiales</taxon>
        <taxon>Aspergillaceae</taxon>
        <taxon>Monascus</taxon>
    </lineage>
</organism>
<feature type="compositionally biased region" description="Polar residues" evidence="1">
    <location>
        <begin position="8"/>
        <end position="21"/>
    </location>
</feature>
<accession>A0A507R1N6</accession>
<evidence type="ECO:0000313" key="4">
    <source>
        <dbReference type="Proteomes" id="UP000319663"/>
    </source>
</evidence>
<comment type="caution">
    <text evidence="3">The sequence shown here is derived from an EMBL/GenBank/DDBJ whole genome shotgun (WGS) entry which is preliminary data.</text>
</comment>
<evidence type="ECO:0000256" key="2">
    <source>
        <dbReference type="SAM" id="Phobius"/>
    </source>
</evidence>
<protein>
    <submittedName>
        <fullName evidence="3">Uncharacterized protein</fullName>
    </submittedName>
</protein>
<feature type="region of interest" description="Disordered" evidence="1">
    <location>
        <begin position="1"/>
        <end position="68"/>
    </location>
</feature>
<dbReference type="OrthoDB" id="5387214at2759"/>
<dbReference type="AlphaFoldDB" id="A0A507R1N6"/>
<evidence type="ECO:0000256" key="1">
    <source>
        <dbReference type="SAM" id="MobiDB-lite"/>
    </source>
</evidence>
<keyword evidence="4" id="KW-1185">Reference proteome</keyword>
<gene>
    <name evidence="3" type="ORF">MPDQ_000510</name>
</gene>
<dbReference type="EMBL" id="VIFY01000011">
    <property type="protein sequence ID" value="TQB76203.1"/>
    <property type="molecule type" value="Genomic_DNA"/>
</dbReference>
<name>A0A507R1N6_MONPU</name>
<keyword evidence="2" id="KW-1133">Transmembrane helix</keyword>
<sequence length="201" mass="22261">MSVPKITITRTQTPALSSDAYSNLPPRQENNRLKVTPEPSIYSAPDDSEEQKPEDDFDPSIGAKPYSPFYRHHTAQTTKVRSLEVRSRRDTTNESQHINDIELGQESNTNPHNENTKKFPFSLLELVSRRKTIRRSNLWAQDNRDGSCLRGLSEKQRLAVKLIIALITLGGMIGIALGITVAVGGGVWAGRRRVSPIGGGS</sequence>
<keyword evidence="2" id="KW-0472">Membrane</keyword>
<feature type="transmembrane region" description="Helical" evidence="2">
    <location>
        <begin position="162"/>
        <end position="189"/>
    </location>
</feature>
<proteinExistence type="predicted"/>